<dbReference type="InterPro" id="IPR047713">
    <property type="entry name" value="DHCW_cupin"/>
</dbReference>
<name>A0A0F2TI19_STRR3</name>
<evidence type="ECO:0000313" key="2">
    <source>
        <dbReference type="EMBL" id="KJS62146.1"/>
    </source>
</evidence>
<feature type="region of interest" description="Disordered" evidence="1">
    <location>
        <begin position="1"/>
        <end position="28"/>
    </location>
</feature>
<dbReference type="SUPFAM" id="SSF51182">
    <property type="entry name" value="RmlC-like cupins"/>
    <property type="match status" value="1"/>
</dbReference>
<dbReference type="RefSeq" id="WP_045694593.1">
    <property type="nucleotide sequence ID" value="NZ_JZKH01000016.1"/>
</dbReference>
<evidence type="ECO:0000313" key="3">
    <source>
        <dbReference type="Proteomes" id="UP000033699"/>
    </source>
</evidence>
<keyword evidence="3" id="KW-1185">Reference proteome</keyword>
<dbReference type="Proteomes" id="UP000033699">
    <property type="component" value="Unassembled WGS sequence"/>
</dbReference>
<dbReference type="Gene3D" id="2.60.120.10">
    <property type="entry name" value="Jelly Rolls"/>
    <property type="match status" value="1"/>
</dbReference>
<gene>
    <name evidence="2" type="ORF">VM95_10665</name>
</gene>
<evidence type="ECO:0000256" key="1">
    <source>
        <dbReference type="SAM" id="MobiDB-lite"/>
    </source>
</evidence>
<evidence type="ECO:0008006" key="4">
    <source>
        <dbReference type="Google" id="ProtNLM"/>
    </source>
</evidence>
<sequence>MNLSGFPFTATDWSQVDEERKPGEAGEVTSRVRQFGEVRVRRVDYSPGYVADHWCRKGHVLYVLAGELVTTLDDGRVVVTGAGGSYQVADDAEAHRSSAPDGASLLIVD</sequence>
<dbReference type="NCBIfam" id="NF038084">
    <property type="entry name" value="DHCW_cupin"/>
    <property type="match status" value="1"/>
</dbReference>
<comment type="caution">
    <text evidence="2">The sequence shown here is derived from an EMBL/GenBank/DDBJ whole genome shotgun (WGS) entry which is preliminary data.</text>
</comment>
<dbReference type="OrthoDB" id="9794443at2"/>
<organism evidence="2 3">
    <name type="scientific">Streptomyces rubellomurinus (strain ATCC 31215)</name>
    <dbReference type="NCBI Taxonomy" id="359131"/>
    <lineage>
        <taxon>Bacteria</taxon>
        <taxon>Bacillati</taxon>
        <taxon>Actinomycetota</taxon>
        <taxon>Actinomycetes</taxon>
        <taxon>Kitasatosporales</taxon>
        <taxon>Streptomycetaceae</taxon>
        <taxon>Streptomyces</taxon>
    </lineage>
</organism>
<dbReference type="InterPro" id="IPR011051">
    <property type="entry name" value="RmlC_Cupin_sf"/>
</dbReference>
<dbReference type="PATRIC" id="fig|359131.3.peg.1854"/>
<proteinExistence type="predicted"/>
<dbReference type="AlphaFoldDB" id="A0A0F2TI19"/>
<protein>
    <recommendedName>
        <fullName evidence="4">Cupin 2 conserved barrel domain-containing protein</fullName>
    </recommendedName>
</protein>
<accession>A0A0F2TI19</accession>
<dbReference type="EMBL" id="JZKH01000016">
    <property type="protein sequence ID" value="KJS62146.1"/>
    <property type="molecule type" value="Genomic_DNA"/>
</dbReference>
<reference evidence="2 3" key="1">
    <citation type="submission" date="2015-02" db="EMBL/GenBank/DDBJ databases">
        <authorList>
            <person name="Ju K.-S."/>
            <person name="Doroghazi J.R."/>
            <person name="Metcalf W."/>
        </authorList>
    </citation>
    <scope>NUCLEOTIDE SEQUENCE [LARGE SCALE GENOMIC DNA]</scope>
    <source>
        <strain evidence="2 3">ATCC 31215</strain>
    </source>
</reference>
<dbReference type="InterPro" id="IPR014710">
    <property type="entry name" value="RmlC-like_jellyroll"/>
</dbReference>